<dbReference type="InterPro" id="IPR009040">
    <property type="entry name" value="Ferritin-like_diiron"/>
</dbReference>
<dbReference type="CDD" id="cd01041">
    <property type="entry name" value="Rubrerythrin"/>
    <property type="match status" value="1"/>
</dbReference>
<evidence type="ECO:0000256" key="4">
    <source>
        <dbReference type="ARBA" id="ARBA00022982"/>
    </source>
</evidence>
<name>A0ABZ2ILE1_9BACT</name>
<dbReference type="InterPro" id="IPR024934">
    <property type="entry name" value="Rubredoxin-like_dom"/>
</dbReference>
<dbReference type="PROSITE" id="PS50903">
    <property type="entry name" value="RUBREDOXIN_LIKE"/>
    <property type="match status" value="1"/>
</dbReference>
<keyword evidence="4" id="KW-0249">Electron transport</keyword>
<dbReference type="EMBL" id="CP146284">
    <property type="protein sequence ID" value="WWV65564.1"/>
    <property type="molecule type" value="Genomic_DNA"/>
</dbReference>
<dbReference type="RefSeq" id="WP_251967814.1">
    <property type="nucleotide sequence ID" value="NZ_CP146284.1"/>
</dbReference>
<evidence type="ECO:0000259" key="7">
    <source>
        <dbReference type="PROSITE" id="PS50905"/>
    </source>
</evidence>
<feature type="domain" description="Rubredoxin-like" evidence="6">
    <location>
        <begin position="154"/>
        <end position="188"/>
    </location>
</feature>
<evidence type="ECO:0000256" key="1">
    <source>
        <dbReference type="ARBA" id="ARBA00001965"/>
    </source>
</evidence>
<protein>
    <submittedName>
        <fullName evidence="8">Ferritin family protein</fullName>
    </submittedName>
</protein>
<dbReference type="Proteomes" id="UP001320603">
    <property type="component" value="Chromosome"/>
</dbReference>
<keyword evidence="9" id="KW-1185">Reference proteome</keyword>
<dbReference type="Gene3D" id="2.20.28.10">
    <property type="match status" value="1"/>
</dbReference>
<dbReference type="InterPro" id="IPR012347">
    <property type="entry name" value="Ferritin-like"/>
</dbReference>
<dbReference type="PROSITE" id="PS50905">
    <property type="entry name" value="FERRITIN_LIKE"/>
    <property type="match status" value="1"/>
</dbReference>
<dbReference type="SUPFAM" id="SSF57802">
    <property type="entry name" value="Rubredoxin-like"/>
    <property type="match status" value="1"/>
</dbReference>
<dbReference type="InterPro" id="IPR009078">
    <property type="entry name" value="Ferritin-like_SF"/>
</dbReference>
<dbReference type="PANTHER" id="PTHR43865:SF1">
    <property type="entry name" value="RUBRERYTHRIN-RELATED"/>
    <property type="match status" value="1"/>
</dbReference>
<keyword evidence="3" id="KW-0479">Metal-binding</keyword>
<dbReference type="InterPro" id="IPR052364">
    <property type="entry name" value="Rubrerythrin"/>
</dbReference>
<comment type="cofactor">
    <cofactor evidence="1">
        <name>Fe(3+)</name>
        <dbReference type="ChEBI" id="CHEBI:29034"/>
    </cofactor>
</comment>
<reference evidence="8 9" key="1">
    <citation type="submission" date="2024-02" db="EMBL/GenBank/DDBJ databases">
        <title>Whole genome sequencing of Parabacteroides sp. AD58.</title>
        <authorList>
            <person name="Chaplin A.V."/>
            <person name="Pikina A.P."/>
            <person name="Sokolova S.R."/>
            <person name="Korostin D.O."/>
            <person name="Efimov B.A."/>
        </authorList>
    </citation>
    <scope>NUCLEOTIDE SEQUENCE [LARGE SCALE GENOMIC DNA]</scope>
    <source>
        <strain evidence="8 9">AD58</strain>
    </source>
</reference>
<dbReference type="Gene3D" id="1.20.1260.10">
    <property type="match status" value="1"/>
</dbReference>
<dbReference type="NCBIfam" id="NF045767">
    <property type="entry name" value="RuberyRbr"/>
    <property type="match status" value="1"/>
</dbReference>
<dbReference type="Pfam" id="PF02915">
    <property type="entry name" value="Rubrerythrin"/>
    <property type="match status" value="1"/>
</dbReference>
<proteinExistence type="predicted"/>
<dbReference type="InterPro" id="IPR003251">
    <property type="entry name" value="Rr_diiron-bd_dom"/>
</dbReference>
<dbReference type="PANTHER" id="PTHR43865">
    <property type="entry name" value="RUBRERYTHRIN-RELATED"/>
    <property type="match status" value="1"/>
</dbReference>
<sequence length="192" mass="21774">MGKSIKGTRTEQNLLKSFAGESQARSRYTYFASVAKKEGFEQIAAVFMETAEQEKEHAKRFFKFLEGGMVEITASYPAGIISTTKENLAAAAAGENEEWSDMYPEFAKVADEEGFPEIAVAFRMIAKVEAEHEKRYRTLLARVEADKVFERDEEILWQCRNCGFVLSAKKAPLKCPACLHPQAYFEPMKQNY</sequence>
<organism evidence="8 9">
    <name type="scientific">Parabacteroides absconsus</name>
    <dbReference type="NCBI Taxonomy" id="2951805"/>
    <lineage>
        <taxon>Bacteria</taxon>
        <taxon>Pseudomonadati</taxon>
        <taxon>Bacteroidota</taxon>
        <taxon>Bacteroidia</taxon>
        <taxon>Bacteroidales</taxon>
        <taxon>Tannerellaceae</taxon>
        <taxon>Parabacteroides</taxon>
    </lineage>
</organism>
<evidence type="ECO:0000256" key="3">
    <source>
        <dbReference type="ARBA" id="ARBA00022723"/>
    </source>
</evidence>
<keyword evidence="2" id="KW-0813">Transport</keyword>
<accession>A0ABZ2ILE1</accession>
<keyword evidence="5" id="KW-0408">Iron</keyword>
<evidence type="ECO:0000256" key="5">
    <source>
        <dbReference type="ARBA" id="ARBA00023004"/>
    </source>
</evidence>
<dbReference type="InterPro" id="IPR048574">
    <property type="entry name" value="RUBY_RBDX"/>
</dbReference>
<evidence type="ECO:0000259" key="6">
    <source>
        <dbReference type="PROSITE" id="PS50903"/>
    </source>
</evidence>
<dbReference type="SUPFAM" id="SSF47240">
    <property type="entry name" value="Ferritin-like"/>
    <property type="match status" value="1"/>
</dbReference>
<gene>
    <name evidence="8" type="ORF">NEE14_011215</name>
</gene>
<evidence type="ECO:0000313" key="9">
    <source>
        <dbReference type="Proteomes" id="UP001320603"/>
    </source>
</evidence>
<evidence type="ECO:0000313" key="8">
    <source>
        <dbReference type="EMBL" id="WWV65564.1"/>
    </source>
</evidence>
<dbReference type="Pfam" id="PF21349">
    <property type="entry name" value="RUBY_RBDX"/>
    <property type="match status" value="1"/>
</dbReference>
<evidence type="ECO:0000256" key="2">
    <source>
        <dbReference type="ARBA" id="ARBA00022448"/>
    </source>
</evidence>
<feature type="domain" description="Ferritin-like diiron" evidence="7">
    <location>
        <begin position="4"/>
        <end position="147"/>
    </location>
</feature>